<dbReference type="Proteomes" id="UP000316270">
    <property type="component" value="Chromosome 14"/>
</dbReference>
<name>A0A517LJS3_9PEZI</name>
<evidence type="ECO:0008006" key="3">
    <source>
        <dbReference type="Google" id="ProtNLM"/>
    </source>
</evidence>
<dbReference type="CDD" id="cd18186">
    <property type="entry name" value="BTB_POZ_ZBTB_KLHL-like"/>
    <property type="match status" value="1"/>
</dbReference>
<protein>
    <recommendedName>
        <fullName evidence="3">BTB domain-containing protein</fullName>
    </recommendedName>
</protein>
<evidence type="ECO:0000313" key="2">
    <source>
        <dbReference type="Proteomes" id="UP000316270"/>
    </source>
</evidence>
<dbReference type="AlphaFoldDB" id="A0A517LJS3"/>
<evidence type="ECO:0000313" key="1">
    <source>
        <dbReference type="EMBL" id="QDS75898.1"/>
    </source>
</evidence>
<sequence length="260" mass="29648">MTSPFSNKALEADWSKIVTVEVGGMQPEFGSQTVAIDYTATRTFFVYEDLFRAQSPFFEAALGRDFIEAKDRVVKLPEHTPDAFDVYLRWANSYQIFVPGMEGRSCHSDDEKNTQHEIMIFSLFCRAYVLGDVLQDSDFKDALIDAFIEEVALREGWPTKEARYVYENTMRDAPMRHVLAAMAATGCLGEFDQEIRGDDFCNESAREFGNIDFFCDVLKIADQMLSKTTGTIAWHEETCRFHEHKSGPCYSIRAGIEIDE</sequence>
<dbReference type="EMBL" id="CP042198">
    <property type="protein sequence ID" value="QDS75898.1"/>
    <property type="molecule type" value="Genomic_DNA"/>
</dbReference>
<dbReference type="OrthoDB" id="1022638at2759"/>
<proteinExistence type="predicted"/>
<dbReference type="STRING" id="50376.A0A517LJS3"/>
<dbReference type="PANTHER" id="PTHR47843">
    <property type="entry name" value="BTB DOMAIN-CONTAINING PROTEIN-RELATED"/>
    <property type="match status" value="1"/>
</dbReference>
<dbReference type="PANTHER" id="PTHR47843:SF2">
    <property type="entry name" value="BTB DOMAIN-CONTAINING PROTEIN"/>
    <property type="match status" value="1"/>
</dbReference>
<organism evidence="1 2">
    <name type="scientific">Venturia effusa</name>
    <dbReference type="NCBI Taxonomy" id="50376"/>
    <lineage>
        <taxon>Eukaryota</taxon>
        <taxon>Fungi</taxon>
        <taxon>Dikarya</taxon>
        <taxon>Ascomycota</taxon>
        <taxon>Pezizomycotina</taxon>
        <taxon>Dothideomycetes</taxon>
        <taxon>Pleosporomycetidae</taxon>
        <taxon>Venturiales</taxon>
        <taxon>Venturiaceae</taxon>
        <taxon>Venturia</taxon>
    </lineage>
</organism>
<gene>
    <name evidence="1" type="ORF">FKW77_002513</name>
</gene>
<dbReference type="SUPFAM" id="SSF54695">
    <property type="entry name" value="POZ domain"/>
    <property type="match status" value="1"/>
</dbReference>
<accession>A0A517LJS3</accession>
<dbReference type="InterPro" id="IPR011333">
    <property type="entry name" value="SKP1/BTB/POZ_sf"/>
</dbReference>
<dbReference type="Gene3D" id="3.30.710.10">
    <property type="entry name" value="Potassium Channel Kv1.1, Chain A"/>
    <property type="match status" value="1"/>
</dbReference>
<keyword evidence="2" id="KW-1185">Reference proteome</keyword>
<reference evidence="1 2" key="1">
    <citation type="submission" date="2019-07" db="EMBL/GenBank/DDBJ databases">
        <title>Finished genome of Venturia effusa.</title>
        <authorList>
            <person name="Young C.A."/>
            <person name="Cox M.P."/>
            <person name="Ganley A.R.D."/>
            <person name="David W.J."/>
        </authorList>
    </citation>
    <scope>NUCLEOTIDE SEQUENCE [LARGE SCALE GENOMIC DNA]</scope>
    <source>
        <strain evidence="2">albino</strain>
    </source>
</reference>